<dbReference type="Gene3D" id="3.40.309.10">
    <property type="entry name" value="Aldehyde Dehydrogenase, Chain A, domain 2"/>
    <property type="match status" value="1"/>
</dbReference>
<dbReference type="InterPro" id="IPR015590">
    <property type="entry name" value="Aldehyde_DH_dom"/>
</dbReference>
<dbReference type="PANTHER" id="PTHR42804">
    <property type="entry name" value="ALDEHYDE DEHYDROGENASE"/>
    <property type="match status" value="1"/>
</dbReference>
<dbReference type="SUPFAM" id="SSF53720">
    <property type="entry name" value="ALDH-like"/>
    <property type="match status" value="1"/>
</dbReference>
<organism evidence="6 7">
    <name type="scientific">Gimibacter soli</name>
    <dbReference type="NCBI Taxonomy" id="3024400"/>
    <lineage>
        <taxon>Bacteria</taxon>
        <taxon>Pseudomonadati</taxon>
        <taxon>Pseudomonadota</taxon>
        <taxon>Alphaproteobacteria</taxon>
        <taxon>Kordiimonadales</taxon>
        <taxon>Temperatibacteraceae</taxon>
        <taxon>Gimibacter</taxon>
    </lineage>
</organism>
<proteinExistence type="inferred from homology"/>
<dbReference type="InterPro" id="IPR016161">
    <property type="entry name" value="Ald_DH/histidinol_DH"/>
</dbReference>
<dbReference type="GO" id="GO:0016620">
    <property type="term" value="F:oxidoreductase activity, acting on the aldehyde or oxo group of donors, NAD or NADP as acceptor"/>
    <property type="evidence" value="ECO:0007669"/>
    <property type="project" value="InterPro"/>
</dbReference>
<dbReference type="InterPro" id="IPR029510">
    <property type="entry name" value="Ald_DH_CS_GLU"/>
</dbReference>
<dbReference type="InterPro" id="IPR016162">
    <property type="entry name" value="Ald_DH_N"/>
</dbReference>
<dbReference type="FunFam" id="3.40.605.10:FF:000007">
    <property type="entry name" value="NAD/NADP-dependent betaine aldehyde dehydrogenase"/>
    <property type="match status" value="1"/>
</dbReference>
<feature type="active site" evidence="3">
    <location>
        <position position="248"/>
    </location>
</feature>
<evidence type="ECO:0000256" key="1">
    <source>
        <dbReference type="ARBA" id="ARBA00009986"/>
    </source>
</evidence>
<evidence type="ECO:0000313" key="6">
    <source>
        <dbReference type="EMBL" id="WCL54725.1"/>
    </source>
</evidence>
<evidence type="ECO:0000259" key="5">
    <source>
        <dbReference type="Pfam" id="PF00171"/>
    </source>
</evidence>
<dbReference type="CDD" id="cd07138">
    <property type="entry name" value="ALDH_CddD_SSP0762"/>
    <property type="match status" value="1"/>
</dbReference>
<comment type="similarity">
    <text evidence="1 4">Belongs to the aldehyde dehydrogenase family.</text>
</comment>
<evidence type="ECO:0000313" key="7">
    <source>
        <dbReference type="Proteomes" id="UP001217500"/>
    </source>
</evidence>
<dbReference type="Proteomes" id="UP001217500">
    <property type="component" value="Chromosome"/>
</dbReference>
<accession>A0AAE9XUE7</accession>
<keyword evidence="7" id="KW-1185">Reference proteome</keyword>
<keyword evidence="2 4" id="KW-0560">Oxidoreductase</keyword>
<reference evidence="6" key="1">
    <citation type="submission" date="2023-01" db="EMBL/GenBank/DDBJ databases">
        <title>The genome sequence of Kordiimonadaceae bacterium 6D33.</title>
        <authorList>
            <person name="Liu Y."/>
        </authorList>
    </citation>
    <scope>NUCLEOTIDE SEQUENCE</scope>
    <source>
        <strain evidence="6">6D33</strain>
    </source>
</reference>
<dbReference type="Gene3D" id="3.40.605.10">
    <property type="entry name" value="Aldehyde Dehydrogenase, Chain A, domain 1"/>
    <property type="match status" value="1"/>
</dbReference>
<dbReference type="InterPro" id="IPR016163">
    <property type="entry name" value="Ald_DH_C"/>
</dbReference>
<dbReference type="RefSeq" id="WP_289504444.1">
    <property type="nucleotide sequence ID" value="NZ_CP116805.1"/>
</dbReference>
<evidence type="ECO:0000256" key="3">
    <source>
        <dbReference type="PROSITE-ProRule" id="PRU10007"/>
    </source>
</evidence>
<dbReference type="EMBL" id="CP116805">
    <property type="protein sequence ID" value="WCL54725.1"/>
    <property type="molecule type" value="Genomic_DNA"/>
</dbReference>
<dbReference type="Pfam" id="PF00171">
    <property type="entry name" value="Aldedh"/>
    <property type="match status" value="1"/>
</dbReference>
<dbReference type="PROSITE" id="PS00687">
    <property type="entry name" value="ALDEHYDE_DEHYDR_GLU"/>
    <property type="match status" value="1"/>
</dbReference>
<dbReference type="KEGG" id="gso:PH603_02990"/>
<name>A0AAE9XUE7_9PROT</name>
<evidence type="ECO:0000256" key="4">
    <source>
        <dbReference type="RuleBase" id="RU003345"/>
    </source>
</evidence>
<dbReference type="AlphaFoldDB" id="A0AAE9XUE7"/>
<sequence>MTLPDATRFYIDGKWVEPEPGATLAPVVNPATGGEVCKIALGTKADVEKAVMAARAAFPAFARTSVAERRELLAAINAKLIERNDEIAKAISVAMGAPMGLAIHAQAPSGPQHFEQILTEIDNYKFEEDMGTTRIRHEPIGVCALITPWNWPMNQIATKVAPAIAAGCTMVLKPSELAPLDAVILAEIIDEIGLPKGVFNLVHGDGPGVGSSLVSHQEVDMVSFTGSTRAGIAISEAAAKTVKRVSLELGGKSAMIVMPSADIKTAIATSVREVMVNSGQSCNARTRILVPKDRYAEAAAVAAEAAKGLTVGKPEDKVNLGPVANRNQYEKVVSLIRKGAAEGATLLAGGPDKPAGLEDGFFVVPTVFGDVTPDMTVAREEIFGPVACLMTYDTLDQAVDIANDSEYGLSGGVWAASREEAAEVAARLRTGMVHINGAGLDSAAPFGGYKMSGNGREWGKYGLEDYLELKSVYGANG</sequence>
<dbReference type="PANTHER" id="PTHR42804:SF1">
    <property type="entry name" value="ALDEHYDE DEHYDROGENASE-RELATED"/>
    <property type="match status" value="1"/>
</dbReference>
<protein>
    <submittedName>
        <fullName evidence="6">Aldehyde dehydrogenase family protein</fullName>
    </submittedName>
</protein>
<gene>
    <name evidence="6" type="ORF">PH603_02990</name>
</gene>
<feature type="domain" description="Aldehyde dehydrogenase" evidence="5">
    <location>
        <begin position="15"/>
        <end position="472"/>
    </location>
</feature>
<evidence type="ECO:0000256" key="2">
    <source>
        <dbReference type="ARBA" id="ARBA00023002"/>
    </source>
</evidence>